<dbReference type="GO" id="GO:0004523">
    <property type="term" value="F:RNA-DNA hybrid ribonuclease activity"/>
    <property type="evidence" value="ECO:0007669"/>
    <property type="project" value="InterPro"/>
</dbReference>
<accession>A0A0B6Z908</accession>
<name>A0A0B6Z908_9EUPU</name>
<reference evidence="2" key="1">
    <citation type="submission" date="2014-12" db="EMBL/GenBank/DDBJ databases">
        <title>Insight into the proteome of Arion vulgaris.</title>
        <authorList>
            <person name="Aradska J."/>
            <person name="Bulat T."/>
            <person name="Smidak R."/>
            <person name="Sarate P."/>
            <person name="Gangsoo J."/>
            <person name="Sialana F."/>
            <person name="Bilban M."/>
            <person name="Lubec G."/>
        </authorList>
    </citation>
    <scope>NUCLEOTIDE SEQUENCE</scope>
    <source>
        <tissue evidence="2">Skin</tissue>
    </source>
</reference>
<gene>
    <name evidence="2" type="primary">ORF53129</name>
</gene>
<dbReference type="GO" id="GO:0003676">
    <property type="term" value="F:nucleic acid binding"/>
    <property type="evidence" value="ECO:0007669"/>
    <property type="project" value="InterPro"/>
</dbReference>
<dbReference type="AlphaFoldDB" id="A0A0B6Z908"/>
<proteinExistence type="predicted"/>
<organism evidence="2">
    <name type="scientific">Arion vulgaris</name>
    <dbReference type="NCBI Taxonomy" id="1028688"/>
    <lineage>
        <taxon>Eukaryota</taxon>
        <taxon>Metazoa</taxon>
        <taxon>Spiralia</taxon>
        <taxon>Lophotrochozoa</taxon>
        <taxon>Mollusca</taxon>
        <taxon>Gastropoda</taxon>
        <taxon>Heterobranchia</taxon>
        <taxon>Euthyneura</taxon>
        <taxon>Panpulmonata</taxon>
        <taxon>Eupulmonata</taxon>
        <taxon>Stylommatophora</taxon>
        <taxon>Helicina</taxon>
        <taxon>Arionoidea</taxon>
        <taxon>Arionidae</taxon>
        <taxon>Arion</taxon>
    </lineage>
</organism>
<feature type="non-terminal residue" evidence="2">
    <location>
        <position position="72"/>
    </location>
</feature>
<feature type="domain" description="RNase H type-1" evidence="1">
    <location>
        <begin position="1"/>
        <end position="34"/>
    </location>
</feature>
<dbReference type="InterPro" id="IPR012337">
    <property type="entry name" value="RNaseH-like_sf"/>
</dbReference>
<evidence type="ECO:0000313" key="2">
    <source>
        <dbReference type="EMBL" id="CEK64852.1"/>
    </source>
</evidence>
<dbReference type="EMBL" id="HACG01017987">
    <property type="protein sequence ID" value="CEK64852.1"/>
    <property type="molecule type" value="Transcribed_RNA"/>
</dbReference>
<protein>
    <recommendedName>
        <fullName evidence="1">RNase H type-1 domain-containing protein</fullName>
    </recommendedName>
</protein>
<sequence>EVSNLHRLTWIYCHGHEGVRGNERAGMLASIVGKYRMDKWEVLWSLGNVLLDEDIKIDFESIERFREFEITH</sequence>
<dbReference type="SUPFAM" id="SSF53098">
    <property type="entry name" value="Ribonuclease H-like"/>
    <property type="match status" value="1"/>
</dbReference>
<dbReference type="PROSITE" id="PS50879">
    <property type="entry name" value="RNASE_H_1"/>
    <property type="match status" value="1"/>
</dbReference>
<dbReference type="InterPro" id="IPR002156">
    <property type="entry name" value="RNaseH_domain"/>
</dbReference>
<feature type="non-terminal residue" evidence="2">
    <location>
        <position position="1"/>
    </location>
</feature>
<evidence type="ECO:0000259" key="1">
    <source>
        <dbReference type="PROSITE" id="PS50879"/>
    </source>
</evidence>